<dbReference type="GO" id="GO:0033786">
    <property type="term" value="F:heptose-1-phosphate adenylyltransferase activity"/>
    <property type="evidence" value="ECO:0007669"/>
    <property type="project" value="TreeGrafter"/>
</dbReference>
<gene>
    <name evidence="2" type="ORF">UT11_C0057G0005</name>
</gene>
<dbReference type="Gene3D" id="3.40.1190.20">
    <property type="match status" value="1"/>
</dbReference>
<comment type="caution">
    <text evidence="2">The sequence shown here is derived from an EMBL/GenBank/DDBJ whole genome shotgun (WGS) entry which is preliminary data.</text>
</comment>
<dbReference type="EMBL" id="LBVO01000057">
    <property type="protein sequence ID" value="KKQ87064.1"/>
    <property type="molecule type" value="Genomic_DNA"/>
</dbReference>
<sequence>MSIKPENLNALVKKFSDQKVLECGDLMLDFTIEGKAVGLAPEAACVKILTRASQFKFTSGGAANCAKNFSSLGADTTAWGIVDFENHADSGQPLSFGHILIDTLNREKIKWIGEADPDRETTVKLRVQGANSHTAMQQIVRVDLEVYDPYPPKDKKKLTGNFTAYHAGDYNKGAVTPELIKILRSESKKKKVPLVVDPKMGEARDENYYHALYHDVTAITPNDLELKELTGENFEEDDERQIVKIAKDYAKQLNTDVVVTRGRFGAIVCPISGESTNIQTLPVENPSVSGVGDTFAATFTLALAAGGSLVEATHLAVIASYLTVKKEGTASKVSQAEVKAEIDRRVKGKLYPFE</sequence>
<name>A0A0G0NMB8_9BACT</name>
<dbReference type="PANTHER" id="PTHR46969">
    <property type="entry name" value="BIFUNCTIONAL PROTEIN HLDE"/>
    <property type="match status" value="1"/>
</dbReference>
<dbReference type="Proteomes" id="UP000033934">
    <property type="component" value="Unassembled WGS sequence"/>
</dbReference>
<dbReference type="InterPro" id="IPR029056">
    <property type="entry name" value="Ribokinase-like"/>
</dbReference>
<dbReference type="PANTHER" id="PTHR46969:SF1">
    <property type="entry name" value="BIFUNCTIONAL PROTEIN HLDE"/>
    <property type="match status" value="1"/>
</dbReference>
<feature type="domain" description="Carbohydrate kinase PfkB" evidence="1">
    <location>
        <begin position="49"/>
        <end position="333"/>
    </location>
</feature>
<protein>
    <submittedName>
        <fullName evidence="2">RfaE bifunctional protein</fullName>
    </submittedName>
</protein>
<dbReference type="AlphaFoldDB" id="A0A0G0NMB8"/>
<proteinExistence type="predicted"/>
<accession>A0A0G0NMB8</accession>
<evidence type="ECO:0000313" key="2">
    <source>
        <dbReference type="EMBL" id="KKQ87064.1"/>
    </source>
</evidence>
<evidence type="ECO:0000313" key="3">
    <source>
        <dbReference type="Proteomes" id="UP000033934"/>
    </source>
</evidence>
<organism evidence="2 3">
    <name type="scientific">Berkelbacteria bacterium GW2011_GWA2_38_9</name>
    <dbReference type="NCBI Taxonomy" id="1618334"/>
    <lineage>
        <taxon>Bacteria</taxon>
        <taxon>Candidatus Berkelbacteria</taxon>
    </lineage>
</organism>
<dbReference type="GO" id="GO:0033785">
    <property type="term" value="F:heptose 7-phosphate kinase activity"/>
    <property type="evidence" value="ECO:0007669"/>
    <property type="project" value="TreeGrafter"/>
</dbReference>
<dbReference type="SUPFAM" id="SSF53613">
    <property type="entry name" value="Ribokinase-like"/>
    <property type="match status" value="1"/>
</dbReference>
<evidence type="ECO:0000259" key="1">
    <source>
        <dbReference type="Pfam" id="PF00294"/>
    </source>
</evidence>
<dbReference type="Pfam" id="PF00294">
    <property type="entry name" value="PfkB"/>
    <property type="match status" value="1"/>
</dbReference>
<reference evidence="2 3" key="1">
    <citation type="journal article" date="2015" name="Nature">
        <title>rRNA introns, odd ribosomes, and small enigmatic genomes across a large radiation of phyla.</title>
        <authorList>
            <person name="Brown C.T."/>
            <person name="Hug L.A."/>
            <person name="Thomas B.C."/>
            <person name="Sharon I."/>
            <person name="Castelle C.J."/>
            <person name="Singh A."/>
            <person name="Wilkins M.J."/>
            <person name="Williams K.H."/>
            <person name="Banfield J.F."/>
        </authorList>
    </citation>
    <scope>NUCLEOTIDE SEQUENCE [LARGE SCALE GENOMIC DNA]</scope>
</reference>
<dbReference type="InterPro" id="IPR011611">
    <property type="entry name" value="PfkB_dom"/>
</dbReference>
<dbReference type="GO" id="GO:0005829">
    <property type="term" value="C:cytosol"/>
    <property type="evidence" value="ECO:0007669"/>
    <property type="project" value="TreeGrafter"/>
</dbReference>